<sequence>MKKFVEVIKVIVLVLFAGCNEENFEIVQG</sequence>
<evidence type="ECO:0000313" key="1">
    <source>
        <dbReference type="EMBL" id="MBP2023333.1"/>
    </source>
</evidence>
<name>A0ABS4K6C5_9CLOT</name>
<dbReference type="Proteomes" id="UP001519308">
    <property type="component" value="Unassembled WGS sequence"/>
</dbReference>
<reference evidence="1 2" key="1">
    <citation type="submission" date="2021-03" db="EMBL/GenBank/DDBJ databases">
        <title>Genomic Encyclopedia of Type Strains, Phase IV (KMG-IV): sequencing the most valuable type-strain genomes for metagenomic binning, comparative biology and taxonomic classification.</title>
        <authorList>
            <person name="Goeker M."/>
        </authorList>
    </citation>
    <scope>NUCLEOTIDE SEQUENCE [LARGE SCALE GENOMIC DNA]</scope>
    <source>
        <strain evidence="1 2">DSM 28650</strain>
    </source>
</reference>
<organism evidence="1 2">
    <name type="scientific">Clostridium punense</name>
    <dbReference type="NCBI Taxonomy" id="1054297"/>
    <lineage>
        <taxon>Bacteria</taxon>
        <taxon>Bacillati</taxon>
        <taxon>Bacillota</taxon>
        <taxon>Clostridia</taxon>
        <taxon>Eubacteriales</taxon>
        <taxon>Clostridiaceae</taxon>
        <taxon>Clostridium</taxon>
    </lineage>
</organism>
<proteinExistence type="predicted"/>
<dbReference type="EMBL" id="JAGGLL010000027">
    <property type="protein sequence ID" value="MBP2023333.1"/>
    <property type="molecule type" value="Genomic_DNA"/>
</dbReference>
<keyword evidence="2" id="KW-1185">Reference proteome</keyword>
<gene>
    <name evidence="1" type="ORF">J2Z44_003170</name>
</gene>
<comment type="caution">
    <text evidence="1">The sequence shown here is derived from an EMBL/GenBank/DDBJ whole genome shotgun (WGS) entry which is preliminary data.</text>
</comment>
<evidence type="ECO:0000313" key="2">
    <source>
        <dbReference type="Proteomes" id="UP001519308"/>
    </source>
</evidence>
<accession>A0ABS4K6C5</accession>
<protein>
    <recommendedName>
        <fullName evidence="3">Lipoprotein</fullName>
    </recommendedName>
</protein>
<evidence type="ECO:0008006" key="3">
    <source>
        <dbReference type="Google" id="ProtNLM"/>
    </source>
</evidence>